<dbReference type="InterPro" id="IPR016181">
    <property type="entry name" value="Acyl_CoA_acyltransferase"/>
</dbReference>
<gene>
    <name evidence="4" type="ORF">GGX14DRAFT_478510</name>
</gene>
<protein>
    <submittedName>
        <fullName evidence="4">Acyl-CoA N-acyltransferase</fullName>
    </submittedName>
</protein>
<keyword evidence="2" id="KW-0012">Acyltransferase</keyword>
<accession>A0AAD6UV73</accession>
<dbReference type="GO" id="GO:0016747">
    <property type="term" value="F:acyltransferase activity, transferring groups other than amino-acyl groups"/>
    <property type="evidence" value="ECO:0007669"/>
    <property type="project" value="InterPro"/>
</dbReference>
<dbReference type="SUPFAM" id="SSF55729">
    <property type="entry name" value="Acyl-CoA N-acyltransferases (Nat)"/>
    <property type="match status" value="1"/>
</dbReference>
<evidence type="ECO:0000259" key="3">
    <source>
        <dbReference type="PROSITE" id="PS51186"/>
    </source>
</evidence>
<proteinExistence type="predicted"/>
<reference evidence="4" key="1">
    <citation type="submission" date="2023-03" db="EMBL/GenBank/DDBJ databases">
        <title>Massive genome expansion in bonnet fungi (Mycena s.s.) driven by repeated elements and novel gene families across ecological guilds.</title>
        <authorList>
            <consortium name="Lawrence Berkeley National Laboratory"/>
            <person name="Harder C.B."/>
            <person name="Miyauchi S."/>
            <person name="Viragh M."/>
            <person name="Kuo A."/>
            <person name="Thoen E."/>
            <person name="Andreopoulos B."/>
            <person name="Lu D."/>
            <person name="Skrede I."/>
            <person name="Drula E."/>
            <person name="Henrissat B."/>
            <person name="Morin E."/>
            <person name="Kohler A."/>
            <person name="Barry K."/>
            <person name="LaButti K."/>
            <person name="Morin E."/>
            <person name="Salamov A."/>
            <person name="Lipzen A."/>
            <person name="Mereny Z."/>
            <person name="Hegedus B."/>
            <person name="Baldrian P."/>
            <person name="Stursova M."/>
            <person name="Weitz H."/>
            <person name="Taylor A."/>
            <person name="Grigoriev I.V."/>
            <person name="Nagy L.G."/>
            <person name="Martin F."/>
            <person name="Kauserud H."/>
        </authorList>
    </citation>
    <scope>NUCLEOTIDE SEQUENCE</scope>
    <source>
        <strain evidence="4">9144</strain>
    </source>
</reference>
<dbReference type="Pfam" id="PF08445">
    <property type="entry name" value="FR47"/>
    <property type="match status" value="1"/>
</dbReference>
<sequence>MTLIEVPPLSPVEEKIVVLRHLTAFDLLAVAYPTLRRHEHSANIVLAHALARAPVEFVLTEGQFLAESDVQPPLPPSPQPVPDSNNFWLSVWSQPTKSKPVLDVVLSCLDSPLGDYPIFLWAAVATQGPGLGRRVGALVEHLAACVDPKRVFAVFGPTDLATAFSTTWARLTGFQTAADPLYNAFHACCTPQTLRVLTPTKTPHRGVRKATRFDTEAVAKLCEEFANSSEYPLNKSEATIEAKQLIDKGQLWVYETATGEIATICAVSRTSLRVSAITKVYTLPKWRRHGFARDLVQVTTQRLFECGKYSVVLYVGRDNAARRVYERIGFQMEDTDAWMEFGFVGTNAGHW</sequence>
<dbReference type="CDD" id="cd04301">
    <property type="entry name" value="NAT_SF"/>
    <property type="match status" value="1"/>
</dbReference>
<feature type="domain" description="N-acetyltransferase" evidence="3">
    <location>
        <begin position="205"/>
        <end position="351"/>
    </location>
</feature>
<dbReference type="AlphaFoldDB" id="A0AAD6UV73"/>
<dbReference type="InterPro" id="IPR000182">
    <property type="entry name" value="GNAT_dom"/>
</dbReference>
<dbReference type="InterPro" id="IPR050832">
    <property type="entry name" value="Bact_Acetyltransf"/>
</dbReference>
<dbReference type="InterPro" id="IPR013653">
    <property type="entry name" value="GCN5-like_dom"/>
</dbReference>
<dbReference type="Proteomes" id="UP001219525">
    <property type="component" value="Unassembled WGS sequence"/>
</dbReference>
<comment type="caution">
    <text evidence="4">The sequence shown here is derived from an EMBL/GenBank/DDBJ whole genome shotgun (WGS) entry which is preliminary data.</text>
</comment>
<keyword evidence="5" id="KW-1185">Reference proteome</keyword>
<evidence type="ECO:0000256" key="1">
    <source>
        <dbReference type="ARBA" id="ARBA00022679"/>
    </source>
</evidence>
<organism evidence="4 5">
    <name type="scientific">Mycena pura</name>
    <dbReference type="NCBI Taxonomy" id="153505"/>
    <lineage>
        <taxon>Eukaryota</taxon>
        <taxon>Fungi</taxon>
        <taxon>Dikarya</taxon>
        <taxon>Basidiomycota</taxon>
        <taxon>Agaricomycotina</taxon>
        <taxon>Agaricomycetes</taxon>
        <taxon>Agaricomycetidae</taxon>
        <taxon>Agaricales</taxon>
        <taxon>Marasmiineae</taxon>
        <taxon>Mycenaceae</taxon>
        <taxon>Mycena</taxon>
    </lineage>
</organism>
<evidence type="ECO:0000313" key="4">
    <source>
        <dbReference type="EMBL" id="KAJ7193334.1"/>
    </source>
</evidence>
<name>A0AAD6UV73_9AGAR</name>
<keyword evidence="1" id="KW-0808">Transferase</keyword>
<evidence type="ECO:0000256" key="2">
    <source>
        <dbReference type="ARBA" id="ARBA00023315"/>
    </source>
</evidence>
<evidence type="ECO:0000313" key="5">
    <source>
        <dbReference type="Proteomes" id="UP001219525"/>
    </source>
</evidence>
<dbReference type="PROSITE" id="PS51186">
    <property type="entry name" value="GNAT"/>
    <property type="match status" value="1"/>
</dbReference>
<dbReference type="PANTHER" id="PTHR43877">
    <property type="entry name" value="AMINOALKYLPHOSPHONATE N-ACETYLTRANSFERASE-RELATED-RELATED"/>
    <property type="match status" value="1"/>
</dbReference>
<dbReference type="EMBL" id="JARJCW010000109">
    <property type="protein sequence ID" value="KAJ7193334.1"/>
    <property type="molecule type" value="Genomic_DNA"/>
</dbReference>
<dbReference type="Gene3D" id="3.40.630.30">
    <property type="match status" value="1"/>
</dbReference>